<dbReference type="Gene3D" id="1.20.1250.20">
    <property type="entry name" value="MFS general substrate transporter like domains"/>
    <property type="match status" value="2"/>
</dbReference>
<feature type="transmembrane region" description="Helical" evidence="8">
    <location>
        <begin position="220"/>
        <end position="242"/>
    </location>
</feature>
<dbReference type="AlphaFoldDB" id="A0A0L8I9S1"/>
<feature type="region of interest" description="Disordered" evidence="7">
    <location>
        <begin position="1"/>
        <end position="23"/>
    </location>
</feature>
<feature type="transmembrane region" description="Helical" evidence="8">
    <location>
        <begin position="484"/>
        <end position="502"/>
    </location>
</feature>
<evidence type="ECO:0000256" key="2">
    <source>
        <dbReference type="ARBA" id="ARBA00022448"/>
    </source>
</evidence>
<feature type="transmembrane region" description="Helical" evidence="8">
    <location>
        <begin position="163"/>
        <end position="183"/>
    </location>
</feature>
<feature type="transmembrane region" description="Helical" evidence="8">
    <location>
        <begin position="254"/>
        <end position="274"/>
    </location>
</feature>
<dbReference type="KEGG" id="obi:106878882"/>
<feature type="domain" description="Major facilitator superfamily (MFS) profile" evidence="9">
    <location>
        <begin position="62"/>
        <end position="507"/>
    </location>
</feature>
<dbReference type="OMA" id="LYAMRIN"/>
<evidence type="ECO:0000256" key="7">
    <source>
        <dbReference type="SAM" id="MobiDB-lite"/>
    </source>
</evidence>
<comment type="subcellular location">
    <subcellularLocation>
        <location evidence="1">Membrane</location>
        <topology evidence="1">Multi-pass membrane protein</topology>
    </subcellularLocation>
</comment>
<dbReference type="Pfam" id="PF07690">
    <property type="entry name" value="MFS_1"/>
    <property type="match status" value="1"/>
</dbReference>
<sequence length="537" mass="59326">MVENLHSHSPASNQSADDIDAINPCPDLDKEETSLLYPNTRTLPHSKCTKCFPPVRFNLMILGWLASLLAYCLRFDLSIALVLMVNQTSAHNSHEWNKSHTSYCTGRLNDTFTKNATLMSGNINWTPNQQGIITSAFFVGYFLSQVPWGIISQRIGGKLTVGWGLLACAILTFTFPSASKYSFPLATVIRGLMGLAQGSVFPGLILLQGKWVPVSERSKFNTVIGAGGLVGLIVSTYITSLLNSNTWYGGWETPFYVFGGVTFLWFIFWHFFMFNDPSEHPRISAEEVDYIQRSLRNTKLHENDIPWKKVLTYIPLWSVNIMLFCSSWLFYSIASFLPTYMKNILGLDIHQNGIFSSLPYVAALFMSIVSGILADVLLNKGVNITVVRKIFAACGLLLETLGMLAVVYLGCRRSYVEIMLIVAYGFGSFSDGGTSVTIIDIAPKYAGFIYGIANSVANLSGVMGPYVTGAILKDESSLYQWKKAFWVGCGMNILGVTTFLCFGSAKKASWAEDVNDVAINSEPSDVQKKKDYGAIVT</sequence>
<dbReference type="GO" id="GO:0016020">
    <property type="term" value="C:membrane"/>
    <property type="evidence" value="ECO:0007669"/>
    <property type="project" value="UniProtKB-SubCell"/>
</dbReference>
<dbReference type="InterPro" id="IPR011701">
    <property type="entry name" value="MFS"/>
</dbReference>
<evidence type="ECO:0000259" key="9">
    <source>
        <dbReference type="PROSITE" id="PS50850"/>
    </source>
</evidence>
<feature type="transmembrane region" description="Helical" evidence="8">
    <location>
        <begin position="390"/>
        <end position="409"/>
    </location>
</feature>
<dbReference type="STRING" id="37653.A0A0L8I9S1"/>
<dbReference type="SUPFAM" id="SSF103473">
    <property type="entry name" value="MFS general substrate transporter"/>
    <property type="match status" value="1"/>
</dbReference>
<evidence type="ECO:0000256" key="5">
    <source>
        <dbReference type="ARBA" id="ARBA00022989"/>
    </source>
</evidence>
<feature type="transmembrane region" description="Helical" evidence="8">
    <location>
        <begin position="448"/>
        <end position="472"/>
    </location>
</feature>
<evidence type="ECO:0000256" key="4">
    <source>
        <dbReference type="ARBA" id="ARBA00022847"/>
    </source>
</evidence>
<dbReference type="PANTHER" id="PTHR11662">
    <property type="entry name" value="SOLUTE CARRIER FAMILY 17"/>
    <property type="match status" value="1"/>
</dbReference>
<feature type="transmembrane region" description="Helical" evidence="8">
    <location>
        <begin position="132"/>
        <end position="151"/>
    </location>
</feature>
<feature type="transmembrane region" description="Helical" evidence="8">
    <location>
        <begin position="189"/>
        <end position="208"/>
    </location>
</feature>
<dbReference type="PANTHER" id="PTHR11662:SF399">
    <property type="entry name" value="FI19708P1-RELATED"/>
    <property type="match status" value="1"/>
</dbReference>
<feature type="transmembrane region" description="Helical" evidence="8">
    <location>
        <begin position="357"/>
        <end position="378"/>
    </location>
</feature>
<dbReference type="GO" id="GO:0015293">
    <property type="term" value="F:symporter activity"/>
    <property type="evidence" value="ECO:0007669"/>
    <property type="project" value="UniProtKB-KW"/>
</dbReference>
<accession>A0A0L8I9S1</accession>
<organism evidence="10">
    <name type="scientific">Octopus bimaculoides</name>
    <name type="common">California two-spotted octopus</name>
    <dbReference type="NCBI Taxonomy" id="37653"/>
    <lineage>
        <taxon>Eukaryota</taxon>
        <taxon>Metazoa</taxon>
        <taxon>Spiralia</taxon>
        <taxon>Lophotrochozoa</taxon>
        <taxon>Mollusca</taxon>
        <taxon>Cephalopoda</taxon>
        <taxon>Coleoidea</taxon>
        <taxon>Octopodiformes</taxon>
        <taxon>Octopoda</taxon>
        <taxon>Incirrata</taxon>
        <taxon>Octopodidae</taxon>
        <taxon>Octopus</taxon>
    </lineage>
</organism>
<keyword evidence="2" id="KW-0813">Transport</keyword>
<feature type="compositionally biased region" description="Polar residues" evidence="7">
    <location>
        <begin position="7"/>
        <end position="16"/>
    </location>
</feature>
<evidence type="ECO:0000313" key="10">
    <source>
        <dbReference type="EMBL" id="KOF98192.1"/>
    </source>
</evidence>
<dbReference type="FunFam" id="1.20.1250.20:FF:000423">
    <property type="entry name" value="Putative inorganic phosphate cotransporter-like Protein"/>
    <property type="match status" value="1"/>
</dbReference>
<evidence type="ECO:0000256" key="1">
    <source>
        <dbReference type="ARBA" id="ARBA00004141"/>
    </source>
</evidence>
<evidence type="ECO:0000256" key="3">
    <source>
        <dbReference type="ARBA" id="ARBA00022692"/>
    </source>
</evidence>
<evidence type="ECO:0000256" key="8">
    <source>
        <dbReference type="SAM" id="Phobius"/>
    </source>
</evidence>
<evidence type="ECO:0000256" key="6">
    <source>
        <dbReference type="ARBA" id="ARBA00023136"/>
    </source>
</evidence>
<dbReference type="InterPro" id="IPR050382">
    <property type="entry name" value="MFS_Na/Anion_cotransporter"/>
</dbReference>
<protein>
    <recommendedName>
        <fullName evidence="9">Major facilitator superfamily (MFS) profile domain-containing protein</fullName>
    </recommendedName>
</protein>
<keyword evidence="6 8" id="KW-0472">Membrane</keyword>
<dbReference type="InterPro" id="IPR036259">
    <property type="entry name" value="MFS_trans_sf"/>
</dbReference>
<reference evidence="10" key="1">
    <citation type="submission" date="2015-07" db="EMBL/GenBank/DDBJ databases">
        <title>MeaNS - Measles Nucleotide Surveillance Program.</title>
        <authorList>
            <person name="Tran T."/>
            <person name="Druce J."/>
        </authorList>
    </citation>
    <scope>NUCLEOTIDE SEQUENCE</scope>
    <source>
        <strain evidence="10">UCB-OBI-ISO-001</strain>
        <tissue evidence="10">Gonad</tissue>
    </source>
</reference>
<proteinExistence type="predicted"/>
<dbReference type="EMBL" id="KQ416198">
    <property type="protein sequence ID" value="KOF98192.1"/>
    <property type="molecule type" value="Genomic_DNA"/>
</dbReference>
<name>A0A0L8I9S1_OCTBM</name>
<dbReference type="PROSITE" id="PS50850">
    <property type="entry name" value="MFS"/>
    <property type="match status" value="1"/>
</dbReference>
<keyword evidence="5 8" id="KW-1133">Transmembrane helix</keyword>
<dbReference type="InterPro" id="IPR020846">
    <property type="entry name" value="MFS_dom"/>
</dbReference>
<feature type="transmembrane region" description="Helical" evidence="8">
    <location>
        <begin position="59"/>
        <end position="85"/>
    </location>
</feature>
<feature type="transmembrane region" description="Helical" evidence="8">
    <location>
        <begin position="316"/>
        <end position="337"/>
    </location>
</feature>
<keyword evidence="3 8" id="KW-0812">Transmembrane</keyword>
<dbReference type="OrthoDB" id="2985014at2759"/>
<keyword evidence="4" id="KW-0769">Symport</keyword>
<feature type="transmembrane region" description="Helical" evidence="8">
    <location>
        <begin position="415"/>
        <end position="436"/>
    </location>
</feature>
<dbReference type="FunFam" id="1.20.1250.20:FF:000003">
    <property type="entry name" value="Solute carrier family 17 member 3"/>
    <property type="match status" value="1"/>
</dbReference>
<gene>
    <name evidence="10" type="ORF">OCBIM_22026733mg</name>
</gene>